<dbReference type="PANTHER" id="PTHR43277">
    <property type="entry name" value="ARGININE DECARBOXYLASE"/>
    <property type="match status" value="1"/>
</dbReference>
<dbReference type="InterPro" id="IPR052357">
    <property type="entry name" value="Orn_Lys_Arg_decarboxylase-I"/>
</dbReference>
<proteinExistence type="inferred from homology"/>
<name>A0A9D3AK16_9FIRM</name>
<dbReference type="SUPFAM" id="SSF53383">
    <property type="entry name" value="PLP-dependent transferases"/>
    <property type="match status" value="1"/>
</dbReference>
<feature type="domain" description="Orn/Lys/Arg decarboxylases family 1 pyridoxal-P attachment site" evidence="6">
    <location>
        <begin position="4"/>
        <end position="297"/>
    </location>
</feature>
<keyword evidence="8" id="KW-0032">Aminotransferase</keyword>
<dbReference type="EMBL" id="DYXE01000091">
    <property type="protein sequence ID" value="HJH50882.1"/>
    <property type="molecule type" value="Genomic_DNA"/>
</dbReference>
<feature type="domain" description="Orn/Lys/Arg decarboxylase C-terminal" evidence="7">
    <location>
        <begin position="414"/>
        <end position="458"/>
    </location>
</feature>
<evidence type="ECO:0000256" key="4">
    <source>
        <dbReference type="ARBA" id="ARBA00022898"/>
    </source>
</evidence>
<dbReference type="RefSeq" id="WP_277272537.1">
    <property type="nucleotide sequence ID" value="NZ_DYXE01000091.1"/>
</dbReference>
<dbReference type="InterPro" id="IPR036633">
    <property type="entry name" value="Prn/Lys/Arg_de-COase_C_sf"/>
</dbReference>
<dbReference type="AlphaFoldDB" id="A0A9D3AK16"/>
<comment type="caution">
    <text evidence="8">The sequence shown here is derived from an EMBL/GenBank/DDBJ whole genome shotgun (WGS) entry which is preliminary data.</text>
</comment>
<evidence type="ECO:0000256" key="3">
    <source>
        <dbReference type="ARBA" id="ARBA00022793"/>
    </source>
</evidence>
<protein>
    <submittedName>
        <fullName evidence="8">Aminotransferase class I/II-fold pyridoxal phosphate-dependent enzyme</fullName>
    </submittedName>
</protein>
<organism evidence="8 9">
    <name type="scientific">Merdimonas faecis</name>
    <dbReference type="NCBI Taxonomy" id="1653435"/>
    <lineage>
        <taxon>Bacteria</taxon>
        <taxon>Bacillati</taxon>
        <taxon>Bacillota</taxon>
        <taxon>Clostridia</taxon>
        <taxon>Lachnospirales</taxon>
        <taxon>Lachnospiraceae</taxon>
        <taxon>Merdimonas</taxon>
    </lineage>
</organism>
<evidence type="ECO:0000259" key="6">
    <source>
        <dbReference type="Pfam" id="PF01276"/>
    </source>
</evidence>
<keyword evidence="3" id="KW-0210">Decarboxylase</keyword>
<dbReference type="SUPFAM" id="SSF55904">
    <property type="entry name" value="Ornithine decarboxylase C-terminal domain"/>
    <property type="match status" value="1"/>
</dbReference>
<dbReference type="Pfam" id="PF03711">
    <property type="entry name" value="OKR_DC_1_C"/>
    <property type="match status" value="1"/>
</dbReference>
<keyword evidence="5" id="KW-0456">Lyase</keyword>
<comment type="cofactor">
    <cofactor evidence="1">
        <name>pyridoxal 5'-phosphate</name>
        <dbReference type="ChEBI" id="CHEBI:597326"/>
    </cofactor>
</comment>
<evidence type="ECO:0000259" key="7">
    <source>
        <dbReference type="Pfam" id="PF03711"/>
    </source>
</evidence>
<reference evidence="8" key="2">
    <citation type="submission" date="2021-09" db="EMBL/GenBank/DDBJ databases">
        <authorList>
            <person name="Gilroy R."/>
        </authorList>
    </citation>
    <scope>NUCLEOTIDE SEQUENCE</scope>
    <source>
        <strain evidence="8">USAMLcec4-12693</strain>
    </source>
</reference>
<sequence>MSTLLEKLTAYGASDYYGFHMPGHKRKLDMLEGVTPCQIDITEIDGFDDLHHAEGILREAQERAAETYHADETHFLVNGSTVGILSAILGVTRRGDEILVARNCHKSVYHALEMQGLHPVYVYPGFDPDTQLNTEISADDIRRALETHPYIRVAVIVSPTYDGIVSDVESIAEAVHVHDIPLIVDEAHGAHFGFHPCFPENANQKGADIVIHSLHKTLPSLTQTALLHINGERVDRRRVRKYLHMLESSSPSYVLMAGIDACIHMLRERREELFGPYVEMLKRTRKELGSLKYLRLVESNAMEPSKLVISCAGSGLSSRELYRKLLDDYHLQPEMRAGGYVLLMTSVGDTEEGMERLVNALFSIDREAEERQKAKDAVWEGQMECPGAGGFPRQELIYAPGEAEDLREKDPAGIRKVSWKDCVGETAMEYAYLYPPGCPMIVPGERVSQETADMLQWYQEQGFAVEGLKEDSWIEVWKHG</sequence>
<dbReference type="PANTHER" id="PTHR43277:SF3">
    <property type="entry name" value="DECARBOXYLASE, PUTATIVE-RELATED"/>
    <property type="match status" value="1"/>
</dbReference>
<dbReference type="GO" id="GO:0016831">
    <property type="term" value="F:carboxy-lyase activity"/>
    <property type="evidence" value="ECO:0007669"/>
    <property type="project" value="UniProtKB-KW"/>
</dbReference>
<evidence type="ECO:0000256" key="5">
    <source>
        <dbReference type="ARBA" id="ARBA00023239"/>
    </source>
</evidence>
<keyword evidence="4" id="KW-0663">Pyridoxal phosphate</keyword>
<comment type="similarity">
    <text evidence="2">Belongs to the Orn/Lys/Arg decarboxylase class-I family.</text>
</comment>
<dbReference type="InterPro" id="IPR000310">
    <property type="entry name" value="Orn/Lys/Arg_deCO2ase_major_dom"/>
</dbReference>
<dbReference type="InterPro" id="IPR015421">
    <property type="entry name" value="PyrdxlP-dep_Trfase_major"/>
</dbReference>
<evidence type="ECO:0000313" key="8">
    <source>
        <dbReference type="EMBL" id="HJH50882.1"/>
    </source>
</evidence>
<dbReference type="GO" id="GO:0008483">
    <property type="term" value="F:transaminase activity"/>
    <property type="evidence" value="ECO:0007669"/>
    <property type="project" value="UniProtKB-KW"/>
</dbReference>
<dbReference type="Pfam" id="PF01276">
    <property type="entry name" value="OKR_DC_1"/>
    <property type="match status" value="1"/>
</dbReference>
<accession>A0A9D3AK16</accession>
<dbReference type="Gene3D" id="3.90.105.10">
    <property type="entry name" value="Molybdopterin biosynthesis moea protein, domain 2"/>
    <property type="match status" value="1"/>
</dbReference>
<reference evidence="8" key="1">
    <citation type="journal article" date="2021" name="PeerJ">
        <title>Extensive microbial diversity within the chicken gut microbiome revealed by metagenomics and culture.</title>
        <authorList>
            <person name="Gilroy R."/>
            <person name="Ravi A."/>
            <person name="Getino M."/>
            <person name="Pursley I."/>
            <person name="Horton D.L."/>
            <person name="Alikhan N.F."/>
            <person name="Baker D."/>
            <person name="Gharbi K."/>
            <person name="Hall N."/>
            <person name="Watson M."/>
            <person name="Adriaenssens E.M."/>
            <person name="Foster-Nyarko E."/>
            <person name="Jarju S."/>
            <person name="Secka A."/>
            <person name="Antonio M."/>
            <person name="Oren A."/>
            <person name="Chaudhuri R.R."/>
            <person name="La Ragione R."/>
            <person name="Hildebrand F."/>
            <person name="Pallen M.J."/>
        </authorList>
    </citation>
    <scope>NUCLEOTIDE SEQUENCE</scope>
    <source>
        <strain evidence="8">USAMLcec4-12693</strain>
    </source>
</reference>
<dbReference type="Proteomes" id="UP000813420">
    <property type="component" value="Unassembled WGS sequence"/>
</dbReference>
<evidence type="ECO:0000313" key="9">
    <source>
        <dbReference type="Proteomes" id="UP000813420"/>
    </source>
</evidence>
<gene>
    <name evidence="8" type="ORF">K8V39_11565</name>
</gene>
<dbReference type="Gene3D" id="3.40.640.10">
    <property type="entry name" value="Type I PLP-dependent aspartate aminotransferase-like (Major domain)"/>
    <property type="match status" value="1"/>
</dbReference>
<evidence type="ECO:0000256" key="1">
    <source>
        <dbReference type="ARBA" id="ARBA00001933"/>
    </source>
</evidence>
<dbReference type="InterPro" id="IPR015424">
    <property type="entry name" value="PyrdxlP-dep_Trfase"/>
</dbReference>
<evidence type="ECO:0000256" key="2">
    <source>
        <dbReference type="ARBA" id="ARBA00010671"/>
    </source>
</evidence>
<keyword evidence="8" id="KW-0808">Transferase</keyword>
<dbReference type="InterPro" id="IPR008286">
    <property type="entry name" value="Prn/Lys/Arg_de-COase_C"/>
</dbReference>